<protein>
    <recommendedName>
        <fullName evidence="2">Focal adhesion kinase N-terminal domain-containing protein</fullName>
    </recommendedName>
</protein>
<feature type="region of interest" description="Disordered" evidence="1">
    <location>
        <begin position="40"/>
        <end position="66"/>
    </location>
</feature>
<accession>A0A0P7UE48</accession>
<dbReference type="Gene3D" id="3.10.20.90">
    <property type="entry name" value="Phosphatidylinositol 3-kinase Catalytic Subunit, Chain A, domain 1"/>
    <property type="match status" value="1"/>
</dbReference>
<proteinExistence type="predicted"/>
<evidence type="ECO:0000259" key="2">
    <source>
        <dbReference type="Pfam" id="PF18038"/>
    </source>
</evidence>
<dbReference type="Proteomes" id="UP000034805">
    <property type="component" value="Unassembled WGS sequence"/>
</dbReference>
<feature type="domain" description="Focal adhesion kinase N-terminal" evidence="2">
    <location>
        <begin position="69"/>
        <end position="152"/>
    </location>
</feature>
<sequence length="154" mass="17526">MDYGYLSRRKSKVVCTCWPVRIKEYDRPLAPNKAMAASNLDPRLNHTLGPGARSRFSQGPERSPGAPDRVLKVFHYFESDSEPGVWASNIRHGDGTDVRGIIQRFVDIHKVRSAPCFGLRLSHLRSGEVHWLHPDLGVSHVREKYELNQPHDDC</sequence>
<evidence type="ECO:0000256" key="1">
    <source>
        <dbReference type="SAM" id="MobiDB-lite"/>
    </source>
</evidence>
<dbReference type="FunFam" id="3.10.20.90:FF:000021">
    <property type="entry name" value="focal adhesion kinase 1 isoform X1"/>
    <property type="match status" value="1"/>
</dbReference>
<evidence type="ECO:0000313" key="4">
    <source>
        <dbReference type="Proteomes" id="UP000034805"/>
    </source>
</evidence>
<gene>
    <name evidence="3" type="ORF">Z043_125110</name>
</gene>
<organism evidence="3 4">
    <name type="scientific">Scleropages formosus</name>
    <name type="common">Asian bonytongue</name>
    <name type="synonym">Osteoglossum formosum</name>
    <dbReference type="NCBI Taxonomy" id="113540"/>
    <lineage>
        <taxon>Eukaryota</taxon>
        <taxon>Metazoa</taxon>
        <taxon>Chordata</taxon>
        <taxon>Craniata</taxon>
        <taxon>Vertebrata</taxon>
        <taxon>Euteleostomi</taxon>
        <taxon>Actinopterygii</taxon>
        <taxon>Neopterygii</taxon>
        <taxon>Teleostei</taxon>
        <taxon>Osteoglossocephala</taxon>
        <taxon>Osteoglossomorpha</taxon>
        <taxon>Osteoglossiformes</taxon>
        <taxon>Osteoglossidae</taxon>
        <taxon>Scleropages</taxon>
    </lineage>
</organism>
<dbReference type="InterPro" id="IPR029071">
    <property type="entry name" value="Ubiquitin-like_domsf"/>
</dbReference>
<comment type="caution">
    <text evidence="3">The sequence shown here is derived from an EMBL/GenBank/DDBJ whole genome shotgun (WGS) entry which is preliminary data.</text>
</comment>
<feature type="non-terminal residue" evidence="3">
    <location>
        <position position="154"/>
    </location>
</feature>
<dbReference type="Pfam" id="PF18038">
    <property type="entry name" value="FERM_N_2"/>
    <property type="match status" value="1"/>
</dbReference>
<dbReference type="AlphaFoldDB" id="A0A0P7UE48"/>
<dbReference type="SUPFAM" id="SSF54236">
    <property type="entry name" value="Ubiquitin-like"/>
    <property type="match status" value="1"/>
</dbReference>
<name>A0A0P7UE48_SCLFO</name>
<dbReference type="InterPro" id="IPR041390">
    <property type="entry name" value="FADK_N"/>
</dbReference>
<reference evidence="3 4" key="1">
    <citation type="submission" date="2015-08" db="EMBL/GenBank/DDBJ databases">
        <title>The genome of the Asian arowana (Scleropages formosus).</title>
        <authorList>
            <person name="Tan M.H."/>
            <person name="Gan H.M."/>
            <person name="Croft L.J."/>
            <person name="Austin C.M."/>
        </authorList>
    </citation>
    <scope>NUCLEOTIDE SEQUENCE [LARGE SCALE GENOMIC DNA]</scope>
    <source>
        <strain evidence="3">Aro1</strain>
    </source>
</reference>
<dbReference type="EMBL" id="JARO02017259">
    <property type="protein sequence ID" value="KPP57190.1"/>
    <property type="molecule type" value="Genomic_DNA"/>
</dbReference>
<evidence type="ECO:0000313" key="3">
    <source>
        <dbReference type="EMBL" id="KPP57190.1"/>
    </source>
</evidence>